<sequence>MPLSKDTLKLPTKQKNVQLWVHPSGQVVGSLFIRHNDDGHDEAVLDILNRNEPFVVFQVDMPNEIRFYNRQSIIRIEYSDKGVIAESAQTLYCTIHMMDGTLVEGTIKEALPPEHARLYDYLNKQDNRFLKIYVDDDEVCLINKSYINQVTLPDK</sequence>
<reference evidence="1" key="1">
    <citation type="submission" date="2018-06" db="EMBL/GenBank/DDBJ databases">
        <authorList>
            <person name="Zhirakovskaya E."/>
        </authorList>
    </citation>
    <scope>NUCLEOTIDE SEQUENCE</scope>
</reference>
<organism evidence="1">
    <name type="scientific">hydrothermal vent metagenome</name>
    <dbReference type="NCBI Taxonomy" id="652676"/>
    <lineage>
        <taxon>unclassified sequences</taxon>
        <taxon>metagenomes</taxon>
        <taxon>ecological metagenomes</taxon>
    </lineage>
</organism>
<accession>A0A3B0ZZZ5</accession>
<name>A0A3B0ZZZ5_9ZZZZ</name>
<evidence type="ECO:0000313" key="1">
    <source>
        <dbReference type="EMBL" id="VAW91529.1"/>
    </source>
</evidence>
<proteinExistence type="predicted"/>
<protein>
    <submittedName>
        <fullName evidence="1">Uncharacterized protein</fullName>
    </submittedName>
</protein>
<gene>
    <name evidence="1" type="ORF">MNBD_GAMMA23-1037</name>
</gene>
<dbReference type="AlphaFoldDB" id="A0A3B0ZZZ5"/>
<dbReference type="EMBL" id="UOFT01000011">
    <property type="protein sequence ID" value="VAW91529.1"/>
    <property type="molecule type" value="Genomic_DNA"/>
</dbReference>